<feature type="coiled-coil region" evidence="6">
    <location>
        <begin position="370"/>
        <end position="397"/>
    </location>
</feature>
<evidence type="ECO:0000256" key="3">
    <source>
        <dbReference type="ARBA" id="ARBA00022576"/>
    </source>
</evidence>
<dbReference type="InterPro" id="IPR015422">
    <property type="entry name" value="PyrdxlP-dep_Trfase_small"/>
</dbReference>
<dbReference type="EMBL" id="FUYV01000001">
    <property type="protein sequence ID" value="SKB38143.1"/>
    <property type="molecule type" value="Genomic_DNA"/>
</dbReference>
<organism evidence="8 9">
    <name type="scientific">Alkalitalea saponilacus</name>
    <dbReference type="NCBI Taxonomy" id="889453"/>
    <lineage>
        <taxon>Bacteria</taxon>
        <taxon>Pseudomonadati</taxon>
        <taxon>Bacteroidota</taxon>
        <taxon>Bacteroidia</taxon>
        <taxon>Marinilabiliales</taxon>
        <taxon>Marinilabiliaceae</taxon>
        <taxon>Alkalitalea</taxon>
    </lineage>
</organism>
<protein>
    <submittedName>
        <fullName evidence="8">Aspartate aminotransferase</fullName>
    </submittedName>
</protein>
<accession>A0A1T5AU78</accession>
<evidence type="ECO:0000256" key="1">
    <source>
        <dbReference type="ARBA" id="ARBA00001933"/>
    </source>
</evidence>
<dbReference type="PANTHER" id="PTHR46383">
    <property type="entry name" value="ASPARTATE AMINOTRANSFERASE"/>
    <property type="match status" value="1"/>
</dbReference>
<dbReference type="InterPro" id="IPR004839">
    <property type="entry name" value="Aminotransferase_I/II_large"/>
</dbReference>
<dbReference type="InterPro" id="IPR015424">
    <property type="entry name" value="PyrdxlP-dep_Trfase"/>
</dbReference>
<dbReference type="Pfam" id="PF00155">
    <property type="entry name" value="Aminotran_1_2"/>
    <property type="match status" value="1"/>
</dbReference>
<dbReference type="SUPFAM" id="SSF53383">
    <property type="entry name" value="PLP-dependent transferases"/>
    <property type="match status" value="1"/>
</dbReference>
<evidence type="ECO:0000256" key="2">
    <source>
        <dbReference type="ARBA" id="ARBA00007441"/>
    </source>
</evidence>
<keyword evidence="6" id="KW-0175">Coiled coil</keyword>
<dbReference type="KEGG" id="asx:CDL62_05340"/>
<reference evidence="8 9" key="1">
    <citation type="submission" date="2017-02" db="EMBL/GenBank/DDBJ databases">
        <authorList>
            <person name="Peterson S.W."/>
        </authorList>
    </citation>
    <scope>NUCLEOTIDE SEQUENCE [LARGE SCALE GENOMIC DNA]</scope>
    <source>
        <strain evidence="8 9">DSM 24412</strain>
    </source>
</reference>
<keyword evidence="9" id="KW-1185">Reference proteome</keyword>
<proteinExistence type="inferred from homology"/>
<feature type="domain" description="Aminotransferase class I/classII large" evidence="7">
    <location>
        <begin position="34"/>
        <end position="387"/>
    </location>
</feature>
<dbReference type="CDD" id="cd00609">
    <property type="entry name" value="AAT_like"/>
    <property type="match status" value="1"/>
</dbReference>
<dbReference type="GO" id="GO:0008483">
    <property type="term" value="F:transaminase activity"/>
    <property type="evidence" value="ECO:0007669"/>
    <property type="project" value="UniProtKB-KW"/>
</dbReference>
<evidence type="ECO:0000313" key="9">
    <source>
        <dbReference type="Proteomes" id="UP000191055"/>
    </source>
</evidence>
<dbReference type="GO" id="GO:0030170">
    <property type="term" value="F:pyridoxal phosphate binding"/>
    <property type="evidence" value="ECO:0007669"/>
    <property type="project" value="InterPro"/>
</dbReference>
<comment type="similarity">
    <text evidence="2">Belongs to the class-I pyridoxal-phosphate-dependent aminotransferase family.</text>
</comment>
<dbReference type="RefSeq" id="WP_079556229.1">
    <property type="nucleotide sequence ID" value="NZ_CP021904.1"/>
</dbReference>
<comment type="cofactor">
    <cofactor evidence="1">
        <name>pyridoxal 5'-phosphate</name>
        <dbReference type="ChEBI" id="CHEBI:597326"/>
    </cofactor>
</comment>
<dbReference type="STRING" id="889453.SAMN03080601_00372"/>
<evidence type="ECO:0000313" key="8">
    <source>
        <dbReference type="EMBL" id="SKB38143.1"/>
    </source>
</evidence>
<keyword evidence="4 8" id="KW-0808">Transferase</keyword>
<dbReference type="OrthoDB" id="9802328at2"/>
<dbReference type="AlphaFoldDB" id="A0A1T5AU78"/>
<dbReference type="InterPro" id="IPR050596">
    <property type="entry name" value="AspAT/PAT-like"/>
</dbReference>
<dbReference type="GO" id="GO:0006520">
    <property type="term" value="P:amino acid metabolic process"/>
    <property type="evidence" value="ECO:0007669"/>
    <property type="project" value="InterPro"/>
</dbReference>
<dbReference type="Gene3D" id="3.90.1150.10">
    <property type="entry name" value="Aspartate Aminotransferase, domain 1"/>
    <property type="match status" value="1"/>
</dbReference>
<keyword evidence="5" id="KW-0663">Pyridoxal phosphate</keyword>
<dbReference type="Gene3D" id="3.40.640.10">
    <property type="entry name" value="Type I PLP-dependent aspartate aminotransferase-like (Major domain)"/>
    <property type="match status" value="1"/>
</dbReference>
<evidence type="ECO:0000256" key="5">
    <source>
        <dbReference type="ARBA" id="ARBA00022898"/>
    </source>
</evidence>
<name>A0A1T5AU78_9BACT</name>
<sequence length="398" mass="44647">MPNISKRGLEMPASPIRRLVPFSEDAKSRGITVYHLNIGQPDIKTPEVAIEAMNKLKIKTIEYSHSAGIESYRRKLVEYYKNLGINIDKNQILVTTGGSEAISLTFLSCMDPGDEVIVPEPFYANYYGFATAASIKVVPVASSIDDGFALPAIGEIEKMITPRTKAIFICNPNNPTGYLYSREELEQLRDVVKKHKLYLFSDEVYRDFCYTDKPHMSVMHLEGIEQNTVMIDSVSKKYSECGLRIGMMVSKNRDIIDTALKFAQARLSPPSLGQIAAEASLDTPASYFKEVHKEYIKRRDFLVEGLNKIPGVYTPVPKGAFYTVARLPVDNADKFCQWILSDFSYKNQTVMMAPASGFYTTPGKGIDEVRIAYVLNIENLKNAIETLEKALEAYPGRK</sequence>
<dbReference type="Proteomes" id="UP000191055">
    <property type="component" value="Unassembled WGS sequence"/>
</dbReference>
<dbReference type="NCBIfam" id="NF005744">
    <property type="entry name" value="PRK07568.1"/>
    <property type="match status" value="1"/>
</dbReference>
<evidence type="ECO:0000259" key="7">
    <source>
        <dbReference type="Pfam" id="PF00155"/>
    </source>
</evidence>
<gene>
    <name evidence="8" type="ORF">SAMN03080601_00372</name>
</gene>
<evidence type="ECO:0000256" key="6">
    <source>
        <dbReference type="SAM" id="Coils"/>
    </source>
</evidence>
<evidence type="ECO:0000256" key="4">
    <source>
        <dbReference type="ARBA" id="ARBA00022679"/>
    </source>
</evidence>
<keyword evidence="3 8" id="KW-0032">Aminotransferase</keyword>
<dbReference type="InterPro" id="IPR015421">
    <property type="entry name" value="PyrdxlP-dep_Trfase_major"/>
</dbReference>